<organism evidence="2 3">
    <name type="scientific">Gellertiella hungarica</name>
    <dbReference type="NCBI Taxonomy" id="1572859"/>
    <lineage>
        <taxon>Bacteria</taxon>
        <taxon>Pseudomonadati</taxon>
        <taxon>Pseudomonadota</taxon>
        <taxon>Alphaproteobacteria</taxon>
        <taxon>Hyphomicrobiales</taxon>
        <taxon>Rhizobiaceae</taxon>
        <taxon>Gellertiella</taxon>
    </lineage>
</organism>
<accession>A0A7W6NK22</accession>
<name>A0A7W6NK22_9HYPH</name>
<protein>
    <submittedName>
        <fullName evidence="2">Putative XRE-type DNA-binding protein</fullName>
    </submittedName>
</protein>
<evidence type="ECO:0000259" key="1">
    <source>
        <dbReference type="Pfam" id="PF13744"/>
    </source>
</evidence>
<reference evidence="2 3" key="1">
    <citation type="submission" date="2020-08" db="EMBL/GenBank/DDBJ databases">
        <title>Genomic Encyclopedia of Type Strains, Phase IV (KMG-IV): sequencing the most valuable type-strain genomes for metagenomic binning, comparative biology and taxonomic classification.</title>
        <authorList>
            <person name="Goeker M."/>
        </authorList>
    </citation>
    <scope>NUCLEOTIDE SEQUENCE [LARGE SCALE GENOMIC DNA]</scope>
    <source>
        <strain evidence="2 3">DSM 29853</strain>
    </source>
</reference>
<gene>
    <name evidence="2" type="ORF">GGR23_001595</name>
</gene>
<dbReference type="GO" id="GO:0003677">
    <property type="term" value="F:DNA binding"/>
    <property type="evidence" value="ECO:0007669"/>
    <property type="project" value="UniProtKB-KW"/>
</dbReference>
<dbReference type="EMBL" id="JACIEZ010000002">
    <property type="protein sequence ID" value="MBB4064418.1"/>
    <property type="molecule type" value="Genomic_DNA"/>
</dbReference>
<dbReference type="Proteomes" id="UP000528286">
    <property type="component" value="Unassembled WGS sequence"/>
</dbReference>
<dbReference type="Pfam" id="PF13744">
    <property type="entry name" value="HTH_37"/>
    <property type="match status" value="1"/>
</dbReference>
<dbReference type="SUPFAM" id="SSF47413">
    <property type="entry name" value="lambda repressor-like DNA-binding domains"/>
    <property type="match status" value="1"/>
</dbReference>
<keyword evidence="3" id="KW-1185">Reference proteome</keyword>
<sequence length="108" mass="11785">MSGPIHYDNVFEVVTTDPMELFDLTLRADLLRTILALIRERDLTARQVGEILRIPAPRVSELMRGRIALLSAAKLVGYLGLFGYQLRPDMVAGTGVTCDVVKVTGAAA</sequence>
<dbReference type="RefSeq" id="WP_183365640.1">
    <property type="nucleotide sequence ID" value="NZ_JACIEZ010000002.1"/>
</dbReference>
<feature type="domain" description="HigA2-like helix-turn-helix" evidence="1">
    <location>
        <begin position="23"/>
        <end position="86"/>
    </location>
</feature>
<dbReference type="InterPro" id="IPR010982">
    <property type="entry name" value="Lambda_DNA-bd_dom_sf"/>
</dbReference>
<proteinExistence type="predicted"/>
<keyword evidence="2" id="KW-0238">DNA-binding</keyword>
<dbReference type="AlphaFoldDB" id="A0A7W6NK22"/>
<evidence type="ECO:0000313" key="3">
    <source>
        <dbReference type="Proteomes" id="UP000528286"/>
    </source>
</evidence>
<comment type="caution">
    <text evidence="2">The sequence shown here is derived from an EMBL/GenBank/DDBJ whole genome shotgun (WGS) entry which is preliminary data.</text>
</comment>
<evidence type="ECO:0000313" key="2">
    <source>
        <dbReference type="EMBL" id="MBB4064418.1"/>
    </source>
</evidence>
<dbReference type="InterPro" id="IPR039554">
    <property type="entry name" value="HigA2-like_HTH"/>
</dbReference>
<dbReference type="Gene3D" id="1.10.260.40">
    <property type="entry name" value="lambda repressor-like DNA-binding domains"/>
    <property type="match status" value="1"/>
</dbReference>